<evidence type="ECO:0000313" key="2">
    <source>
        <dbReference type="Proteomes" id="UP000004668"/>
    </source>
</evidence>
<dbReference type="EMBL" id="ACRE02000001">
    <property type="protein sequence ID" value="EGE37300.1"/>
    <property type="molecule type" value="Genomic_DNA"/>
</dbReference>
<reference evidence="1 2" key="2">
    <citation type="submission" date="2011-10" db="EMBL/GenBank/DDBJ databases">
        <title>The Genome Sequence of Actinomyces viscosus C505.</title>
        <authorList>
            <consortium name="The Broad Institute Genome Sequencing Platform"/>
            <consortium name="The Broad Institute Genome Sequencing Center for Infectious Disease"/>
            <person name="Earl A."/>
            <person name="Ward D."/>
            <person name="Feldgarden M."/>
            <person name="Gevers D."/>
            <person name="Sibley C.D."/>
            <person name="Field T.R."/>
            <person name="Grinwis M."/>
            <person name="Eshaghurshan C.S."/>
            <person name="Surette M.G."/>
            <person name="Young S.K."/>
            <person name="Zeng Q."/>
            <person name="Gargeya S."/>
            <person name="Fitzgerald M."/>
            <person name="Haas B."/>
            <person name="Abouelleil A."/>
            <person name="Alvarado L."/>
            <person name="Arachchi H.M."/>
            <person name="Berlin A."/>
            <person name="Brown A."/>
            <person name="Chapman S.B."/>
            <person name="Chen Z."/>
            <person name="Dunbar C."/>
            <person name="Freedman E."/>
            <person name="Gearin G."/>
            <person name="Goldberg J."/>
            <person name="Griggs A."/>
            <person name="Gujja S."/>
            <person name="Heiman D."/>
            <person name="Howarth C."/>
            <person name="Larson L."/>
            <person name="Lui A."/>
            <person name="MacDonald P.J.P."/>
            <person name="Montmayeur A."/>
            <person name="Murphy C."/>
            <person name="Neiman D."/>
            <person name="Pearson M."/>
            <person name="Priest M."/>
            <person name="Roberts A."/>
            <person name="Saif S."/>
            <person name="Shea T."/>
            <person name="Shenoy N."/>
            <person name="Sisk P."/>
            <person name="Stolte C."/>
            <person name="Sykes S."/>
            <person name="Wortman J."/>
            <person name="Nusbaum C."/>
            <person name="Birren B."/>
        </authorList>
    </citation>
    <scope>NUCLEOTIDE SEQUENCE [LARGE SCALE GENOMIC DNA]</scope>
    <source>
        <strain evidence="1 2">C505</strain>
    </source>
</reference>
<dbReference type="HOGENOM" id="CLU_673744_0_0_11"/>
<dbReference type="InterPro" id="IPR017853">
    <property type="entry name" value="GH"/>
</dbReference>
<evidence type="ECO:0000313" key="1">
    <source>
        <dbReference type="EMBL" id="EGE37300.1"/>
    </source>
</evidence>
<organism evidence="1 2">
    <name type="scientific">Actinomyces viscosus C505</name>
    <dbReference type="NCBI Taxonomy" id="562973"/>
    <lineage>
        <taxon>Bacteria</taxon>
        <taxon>Bacillati</taxon>
        <taxon>Actinomycetota</taxon>
        <taxon>Actinomycetes</taxon>
        <taxon>Actinomycetales</taxon>
        <taxon>Actinomycetaceae</taxon>
        <taxon>Actinomyces</taxon>
    </lineage>
</organism>
<accession>F2UYP6</accession>
<dbReference type="SUPFAM" id="SSF51445">
    <property type="entry name" value="(Trans)glycosidases"/>
    <property type="match status" value="1"/>
</dbReference>
<protein>
    <recommendedName>
        <fullName evidence="3">Glycosidase</fullName>
    </recommendedName>
</protein>
<dbReference type="eggNOG" id="COG0366">
    <property type="taxonomic scope" value="Bacteria"/>
</dbReference>
<gene>
    <name evidence="1" type="ORF">HMPREF0059_01563</name>
</gene>
<name>F2UYP6_ACTVI</name>
<dbReference type="Proteomes" id="UP000004668">
    <property type="component" value="Unassembled WGS sequence"/>
</dbReference>
<dbReference type="Gene3D" id="3.20.20.80">
    <property type="entry name" value="Glycosidases"/>
    <property type="match status" value="1"/>
</dbReference>
<dbReference type="AlphaFoldDB" id="F2UYP6"/>
<reference evidence="2" key="1">
    <citation type="submission" date="2010-02" db="EMBL/GenBank/DDBJ databases">
        <title>The Genome Sequence of Prevotella oris strain C735.</title>
        <authorList>
            <consortium name="The Broad Institute Genome Sequencing Platform"/>
            <person name="Ward D."/>
            <person name="Feldgarden M."/>
            <person name="Earl A."/>
            <person name="Young S.K."/>
            <person name="Zeng Q."/>
            <person name="Koehrsen M."/>
            <person name="Alvarado L."/>
            <person name="Berlin A."/>
            <person name="Bochicchio J."/>
            <person name="Borenstein D."/>
            <person name="Chapman S.B."/>
            <person name="Chen Z."/>
            <person name="Engels R."/>
            <person name="Freedman E."/>
            <person name="Gellesch M."/>
            <person name="Goldberg J."/>
            <person name="Griggs A."/>
            <person name="Gujja S."/>
            <person name="Heilman E."/>
            <person name="Heiman D."/>
            <person name="Hepburn T."/>
            <person name="Howarth C."/>
            <person name="Jen D."/>
            <person name="Larson L."/>
            <person name="Mehta T."/>
            <person name="Park D."/>
            <person name="Pearson M."/>
            <person name="Roberts A."/>
            <person name="Saif S."/>
            <person name="Shea T."/>
            <person name="Shenoy N."/>
            <person name="Sisk P."/>
            <person name="Stolte C."/>
            <person name="Sykes S."/>
            <person name="Thomson T."/>
            <person name="Walk T."/>
            <person name="White J."/>
            <person name="Yandava C."/>
            <person name="Sibley C.D."/>
            <person name="Field T.R."/>
            <person name="Grinwis M."/>
            <person name="Eshaghurshan C.S."/>
            <person name="Surette M.G."/>
            <person name="Haas B."/>
            <person name="Nusbaum C."/>
            <person name="Birren B."/>
        </authorList>
    </citation>
    <scope>NUCLEOTIDE SEQUENCE [LARGE SCALE GENOMIC DNA]</scope>
    <source>
        <strain evidence="2">C505</strain>
    </source>
</reference>
<comment type="caution">
    <text evidence="1">The sequence shown here is derived from an EMBL/GenBank/DDBJ whole genome shotgun (WGS) entry which is preliminary data.</text>
</comment>
<sequence>MVVTIPTPPTPSQGSTGTRSLQLVVTTHPPHIDESLLGRQVPGRTPGGRETPAVTTTTTLVHRPYDGPEEWWRHALVYEIPSPALGAAELDRTDPIIKHARYLGMDAVLIRPSLLDIDTEMDSIRRFIDEAGEQGLRTIVRISGALGPITGPYAKQTTGFVTGLEGAADDLLRRSEAYLQAGAAGIDLGTIVPPQLTSGIRLDRLSTYCAMLHGQLAEYVDEGIIGADVTADYPESLRHHLQDDWVHHLRDDCLILTRWNAESLTSHLTRSLDEHDRFGAPPTWRFLPPHILSEHLDPGDGQRWYSVNHDERLRRGLALQAMMLALPGSLYLRQGDEIALSDSDKPTAPLELADMVAEHTQVQSSQFGSPTATVRHAAHVRHEYNLACAPLAFVTGLEWCPPQTLSFLVRGVLVVVNTSDSPVTLPAEAKVLLSSQPLRQEEGRLLVPPATTTWLEATTVA</sequence>
<proteinExistence type="predicted"/>
<evidence type="ECO:0008006" key="3">
    <source>
        <dbReference type="Google" id="ProtNLM"/>
    </source>
</evidence>